<reference evidence="3" key="1">
    <citation type="journal article" date="2011" name="J. Bacteriol.">
        <title>Genome sequences of eight morphologically diverse alphaproteobacteria.</title>
        <authorList>
            <consortium name="US DOE Joint Genome Institute"/>
            <person name="Brown P.J."/>
            <person name="Kysela D.T."/>
            <person name="Buechlein A."/>
            <person name="Hemmerich C."/>
            <person name="Brun Y.V."/>
        </authorList>
    </citation>
    <scope>NUCLEOTIDE SEQUENCE [LARGE SCALE GENOMIC DNA]</scope>
    <source>
        <strain evidence="3">ATCC 15264 / DSM 4735 / LMG 14903 / NBRC 16000 / CB 81</strain>
    </source>
</reference>
<proteinExistence type="predicted"/>
<dbReference type="Proteomes" id="UP000002696">
    <property type="component" value="Chromosome"/>
</dbReference>
<evidence type="ECO:0000256" key="1">
    <source>
        <dbReference type="SAM" id="MobiDB-lite"/>
    </source>
</evidence>
<feature type="compositionally biased region" description="Basic and acidic residues" evidence="1">
    <location>
        <begin position="1"/>
        <end position="14"/>
    </location>
</feature>
<dbReference type="RefSeq" id="WP_013268384.1">
    <property type="nucleotide sequence ID" value="NC_014375.1"/>
</dbReference>
<dbReference type="HOGENOM" id="CLU_2631243_0_0_5"/>
<dbReference type="EMBL" id="CP002102">
    <property type="protein sequence ID" value="ADL00281.1"/>
    <property type="molecule type" value="Genomic_DNA"/>
</dbReference>
<gene>
    <name evidence="2" type="ordered locus">Bresu_0968</name>
</gene>
<name>D9QN80_BRESC</name>
<organism evidence="2 3">
    <name type="scientific">Brevundimonas subvibrioides (strain ATCC 15264 / DSM 4735 / LMG 14903 / NBRC 16000 / CB 81)</name>
    <name type="common">Caulobacter subvibrioides</name>
    <dbReference type="NCBI Taxonomy" id="633149"/>
    <lineage>
        <taxon>Bacteria</taxon>
        <taxon>Pseudomonadati</taxon>
        <taxon>Pseudomonadota</taxon>
        <taxon>Alphaproteobacteria</taxon>
        <taxon>Caulobacterales</taxon>
        <taxon>Caulobacteraceae</taxon>
        <taxon>Brevundimonas</taxon>
    </lineage>
</organism>
<dbReference type="KEGG" id="bsb:Bresu_0968"/>
<dbReference type="InParanoid" id="D9QN80"/>
<keyword evidence="3" id="KW-1185">Reference proteome</keyword>
<evidence type="ECO:0000313" key="3">
    <source>
        <dbReference type="Proteomes" id="UP000002696"/>
    </source>
</evidence>
<dbReference type="BioCyc" id="BSUB633149:G1GM8-968-MONOMER"/>
<keyword evidence="2" id="KW-0449">Lipoprotein</keyword>
<dbReference type="AlphaFoldDB" id="D9QN80"/>
<dbReference type="STRING" id="633149.Bresu_0968"/>
<feature type="compositionally biased region" description="Basic and acidic residues" evidence="1">
    <location>
        <begin position="38"/>
        <end position="64"/>
    </location>
</feature>
<accession>D9QN80</accession>
<sequence>MDRSSEPPETRDDTVAVPELSVSGLPAGFTGLPGASDQAEREVSPDYGTLKDNRMNRWTVRDDQVPDDDQAVGVEPA</sequence>
<protein>
    <submittedName>
        <fullName evidence="2">Outer membrane lipoprotein LolB</fullName>
    </submittedName>
</protein>
<evidence type="ECO:0000313" key="2">
    <source>
        <dbReference type="EMBL" id="ADL00281.1"/>
    </source>
</evidence>
<feature type="region of interest" description="Disordered" evidence="1">
    <location>
        <begin position="1"/>
        <end position="77"/>
    </location>
</feature>